<feature type="transmembrane region" description="Helical" evidence="7">
    <location>
        <begin position="42"/>
        <end position="59"/>
    </location>
</feature>
<dbReference type="Proteomes" id="UP000276133">
    <property type="component" value="Unassembled WGS sequence"/>
</dbReference>
<gene>
    <name evidence="9" type="ORF">BpHYR1_022738</name>
</gene>
<proteinExistence type="inferred from homology"/>
<evidence type="ECO:0000256" key="6">
    <source>
        <dbReference type="ARBA" id="ARBA00023136"/>
    </source>
</evidence>
<dbReference type="Gene3D" id="1.10.10.60">
    <property type="entry name" value="Homeodomain-like"/>
    <property type="match status" value="1"/>
</dbReference>
<evidence type="ECO:0000259" key="8">
    <source>
        <dbReference type="PROSITE" id="PS51253"/>
    </source>
</evidence>
<comment type="subcellular location">
    <subcellularLocation>
        <location evidence="1 7">Membrane</location>
        <topology evidence="1 7">Multi-pass membrane protein</topology>
    </subcellularLocation>
</comment>
<evidence type="ECO:0000313" key="10">
    <source>
        <dbReference type="Proteomes" id="UP000276133"/>
    </source>
</evidence>
<evidence type="ECO:0000256" key="4">
    <source>
        <dbReference type="ARBA" id="ARBA00022989"/>
    </source>
</evidence>
<organism evidence="9 10">
    <name type="scientific">Brachionus plicatilis</name>
    <name type="common">Marine rotifer</name>
    <name type="synonym">Brachionus muelleri</name>
    <dbReference type="NCBI Taxonomy" id="10195"/>
    <lineage>
        <taxon>Eukaryota</taxon>
        <taxon>Metazoa</taxon>
        <taxon>Spiralia</taxon>
        <taxon>Gnathifera</taxon>
        <taxon>Rotifera</taxon>
        <taxon>Eurotatoria</taxon>
        <taxon>Monogononta</taxon>
        <taxon>Pseudotrocha</taxon>
        <taxon>Ploima</taxon>
        <taxon>Brachionidae</taxon>
        <taxon>Brachionus</taxon>
    </lineage>
</organism>
<evidence type="ECO:0000256" key="1">
    <source>
        <dbReference type="ARBA" id="ARBA00004141"/>
    </source>
</evidence>
<dbReference type="GO" id="GO:0003677">
    <property type="term" value="F:DNA binding"/>
    <property type="evidence" value="ECO:0007669"/>
    <property type="project" value="UniProtKB-KW"/>
</dbReference>
<dbReference type="GO" id="GO:0005254">
    <property type="term" value="F:chloride channel activity"/>
    <property type="evidence" value="ECO:0007669"/>
    <property type="project" value="TreeGrafter"/>
</dbReference>
<dbReference type="Pfam" id="PF04547">
    <property type="entry name" value="Anoctamin"/>
    <property type="match status" value="1"/>
</dbReference>
<evidence type="ECO:0000256" key="3">
    <source>
        <dbReference type="ARBA" id="ARBA00022692"/>
    </source>
</evidence>
<dbReference type="Pfam" id="PF03221">
    <property type="entry name" value="HTH_Tnp_Tc5"/>
    <property type="match status" value="1"/>
</dbReference>
<dbReference type="OrthoDB" id="296386at2759"/>
<protein>
    <recommendedName>
        <fullName evidence="7">Anoctamin</fullName>
    </recommendedName>
</protein>
<dbReference type="SMART" id="SM00674">
    <property type="entry name" value="CENPB"/>
    <property type="match status" value="1"/>
</dbReference>
<dbReference type="InterPro" id="IPR049452">
    <property type="entry name" value="Anoctamin_TM"/>
</dbReference>
<dbReference type="AlphaFoldDB" id="A0A3M7PNB0"/>
<dbReference type="PANTHER" id="PTHR12308">
    <property type="entry name" value="ANOCTAMIN"/>
    <property type="match status" value="1"/>
</dbReference>
<reference evidence="9 10" key="1">
    <citation type="journal article" date="2018" name="Sci. Rep.">
        <title>Genomic signatures of local adaptation to the degree of environmental predictability in rotifers.</title>
        <authorList>
            <person name="Franch-Gras L."/>
            <person name="Hahn C."/>
            <person name="Garcia-Roger E.M."/>
            <person name="Carmona M.J."/>
            <person name="Serra M."/>
            <person name="Gomez A."/>
        </authorList>
    </citation>
    <scope>NUCLEOTIDE SEQUENCE [LARGE SCALE GENOMIC DNA]</scope>
    <source>
        <strain evidence="9">HYR1</strain>
    </source>
</reference>
<dbReference type="InterPro" id="IPR009057">
    <property type="entry name" value="Homeodomain-like_sf"/>
</dbReference>
<comment type="caution">
    <text evidence="9">The sequence shown here is derived from an EMBL/GenBank/DDBJ whole genome shotgun (WGS) entry which is preliminary data.</text>
</comment>
<feature type="non-terminal residue" evidence="9">
    <location>
        <position position="1"/>
    </location>
</feature>
<keyword evidence="6 7" id="KW-0472">Membrane</keyword>
<sequence length="301" mass="34882">SRKLDKTAVSNLNSTGLKSASIYGDYYLNIFADSFDNDMTPYFALIICLWGAIFSEFWGRENNRLAYEWNVLNFEKEEINLPDYEQKKEKINTYLKYFKIFLSYTVLLFMVCIICIEIGLVALFRVYIRIKVYPNDDVLGVIIGDGGSTVINIFTIMIMNRRKEIITKNKNGYCPKKLALDYMVGLTTIYDIIAKGSAELSKFRNNNPDSAIRCTFKTSNYPLLDKALKLWFYQVRNSNVPINFETVAFQAKIFQREFYLAAENFSASSGYIQRFCKRHNIKTRLVRKSLSQSQSQVTDLT</sequence>
<evidence type="ECO:0000256" key="7">
    <source>
        <dbReference type="RuleBase" id="RU280814"/>
    </source>
</evidence>
<dbReference type="InterPro" id="IPR007632">
    <property type="entry name" value="Anoctamin"/>
</dbReference>
<keyword evidence="4 7" id="KW-1133">Transmembrane helix</keyword>
<accession>A0A3M7PNB0</accession>
<dbReference type="InterPro" id="IPR006600">
    <property type="entry name" value="HTH_CenpB_DNA-bd_dom"/>
</dbReference>
<dbReference type="SUPFAM" id="SSF46689">
    <property type="entry name" value="Homeodomain-like"/>
    <property type="match status" value="1"/>
</dbReference>
<keyword evidence="5" id="KW-0238">DNA-binding</keyword>
<name>A0A3M7PNB0_BRAPC</name>
<keyword evidence="10" id="KW-1185">Reference proteome</keyword>
<feature type="domain" description="HTH CENPB-type" evidence="8">
    <location>
        <begin position="212"/>
        <end position="285"/>
    </location>
</feature>
<evidence type="ECO:0000313" key="9">
    <source>
        <dbReference type="EMBL" id="RNA00221.1"/>
    </source>
</evidence>
<dbReference type="PANTHER" id="PTHR12308:SF73">
    <property type="entry name" value="ANOCTAMIN"/>
    <property type="match status" value="1"/>
</dbReference>
<feature type="transmembrane region" description="Helical" evidence="7">
    <location>
        <begin position="138"/>
        <end position="159"/>
    </location>
</feature>
<evidence type="ECO:0000256" key="5">
    <source>
        <dbReference type="ARBA" id="ARBA00023125"/>
    </source>
</evidence>
<dbReference type="PROSITE" id="PS51253">
    <property type="entry name" value="HTH_CENPB"/>
    <property type="match status" value="1"/>
</dbReference>
<comment type="caution">
    <text evidence="7">Lacks conserved residue(s) required for the propagation of feature annotation.</text>
</comment>
<keyword evidence="3 7" id="KW-0812">Transmembrane</keyword>
<dbReference type="GO" id="GO:0005886">
    <property type="term" value="C:plasma membrane"/>
    <property type="evidence" value="ECO:0007669"/>
    <property type="project" value="TreeGrafter"/>
</dbReference>
<dbReference type="EMBL" id="REGN01009856">
    <property type="protein sequence ID" value="RNA00221.1"/>
    <property type="molecule type" value="Genomic_DNA"/>
</dbReference>
<feature type="transmembrane region" description="Helical" evidence="7">
    <location>
        <begin position="97"/>
        <end position="126"/>
    </location>
</feature>
<comment type="similarity">
    <text evidence="2 7">Belongs to the anoctamin family.</text>
</comment>
<evidence type="ECO:0000256" key="2">
    <source>
        <dbReference type="ARBA" id="ARBA00009671"/>
    </source>
</evidence>